<proteinExistence type="predicted"/>
<comment type="caution">
    <text evidence="2">The sequence shown here is derived from an EMBL/GenBank/DDBJ whole genome shotgun (WGS) entry which is preliminary data.</text>
</comment>
<evidence type="ECO:0000313" key="3">
    <source>
        <dbReference type="Proteomes" id="UP001519289"/>
    </source>
</evidence>
<sequence>MQIALHHVQLAAPPECEEVARSFYGGLLGLEELPKPEGLRGRGGVWFRCGAHEIHIGVEQDFRPARKAHPAFLVDDLDGLRERLERSGVSVREDVPLPGYRRFHASDPFGNRLEFLQALG</sequence>
<name>A0ABS4JQ07_9FIRM</name>
<dbReference type="Gene3D" id="3.10.180.10">
    <property type="entry name" value="2,3-Dihydroxybiphenyl 1,2-Dioxygenase, domain 1"/>
    <property type="match status" value="1"/>
</dbReference>
<dbReference type="EMBL" id="JAGGLG010000006">
    <property type="protein sequence ID" value="MBP2017628.1"/>
    <property type="molecule type" value="Genomic_DNA"/>
</dbReference>
<dbReference type="InterPro" id="IPR029068">
    <property type="entry name" value="Glyas_Bleomycin-R_OHBP_Dase"/>
</dbReference>
<gene>
    <name evidence="2" type="ORF">J2Z79_001013</name>
</gene>
<keyword evidence="3" id="KW-1185">Reference proteome</keyword>
<dbReference type="Proteomes" id="UP001519289">
    <property type="component" value="Unassembled WGS sequence"/>
</dbReference>
<dbReference type="PROSITE" id="PS51819">
    <property type="entry name" value="VOC"/>
    <property type="match status" value="1"/>
</dbReference>
<organism evidence="2 3">
    <name type="scientific">Symbiobacterium terraclitae</name>
    <dbReference type="NCBI Taxonomy" id="557451"/>
    <lineage>
        <taxon>Bacteria</taxon>
        <taxon>Bacillati</taxon>
        <taxon>Bacillota</taxon>
        <taxon>Clostridia</taxon>
        <taxon>Eubacteriales</taxon>
        <taxon>Symbiobacteriaceae</taxon>
        <taxon>Symbiobacterium</taxon>
    </lineage>
</organism>
<feature type="domain" description="VOC" evidence="1">
    <location>
        <begin position="4"/>
        <end position="118"/>
    </location>
</feature>
<dbReference type="PANTHER" id="PTHR39175:SF1">
    <property type="entry name" value="FAMILY PROTEIN, PUTATIVE (AFU_ORTHOLOGUE AFUA_3G15060)-RELATED"/>
    <property type="match status" value="1"/>
</dbReference>
<evidence type="ECO:0000313" key="2">
    <source>
        <dbReference type="EMBL" id="MBP2017628.1"/>
    </source>
</evidence>
<reference evidence="2 3" key="1">
    <citation type="submission" date="2021-03" db="EMBL/GenBank/DDBJ databases">
        <title>Genomic Encyclopedia of Type Strains, Phase IV (KMG-IV): sequencing the most valuable type-strain genomes for metagenomic binning, comparative biology and taxonomic classification.</title>
        <authorList>
            <person name="Goeker M."/>
        </authorList>
    </citation>
    <scope>NUCLEOTIDE SEQUENCE [LARGE SCALE GENOMIC DNA]</scope>
    <source>
        <strain evidence="2 3">DSM 27138</strain>
    </source>
</reference>
<dbReference type="SUPFAM" id="SSF54593">
    <property type="entry name" value="Glyoxalase/Bleomycin resistance protein/Dihydroxybiphenyl dioxygenase"/>
    <property type="match status" value="1"/>
</dbReference>
<dbReference type="PANTHER" id="PTHR39175">
    <property type="entry name" value="FAMILY PROTEIN, PUTATIVE (AFU_ORTHOLOGUE AFUA_3G15060)-RELATED"/>
    <property type="match status" value="1"/>
</dbReference>
<dbReference type="InterPro" id="IPR004360">
    <property type="entry name" value="Glyas_Fos-R_dOase_dom"/>
</dbReference>
<protein>
    <submittedName>
        <fullName evidence="2">Catechol 2,3-dioxygenase-like lactoylglutathione lyase family enzyme</fullName>
    </submittedName>
</protein>
<dbReference type="InterPro" id="IPR037523">
    <property type="entry name" value="VOC_core"/>
</dbReference>
<evidence type="ECO:0000259" key="1">
    <source>
        <dbReference type="PROSITE" id="PS51819"/>
    </source>
</evidence>
<dbReference type="Pfam" id="PF00903">
    <property type="entry name" value="Glyoxalase"/>
    <property type="match status" value="1"/>
</dbReference>
<accession>A0ABS4JQ07</accession>
<dbReference type="RefSeq" id="WP_209465768.1">
    <property type="nucleotide sequence ID" value="NZ_JAGGLG010000006.1"/>
</dbReference>